<dbReference type="RefSeq" id="WP_263371341.1">
    <property type="nucleotide sequence ID" value="NZ_JAGSYD010000003.1"/>
</dbReference>
<dbReference type="InterPro" id="IPR011990">
    <property type="entry name" value="TPR-like_helical_dom_sf"/>
</dbReference>
<organism evidence="1 2">
    <name type="scientific">Granulicella cerasi</name>
    <dbReference type="NCBI Taxonomy" id="741063"/>
    <lineage>
        <taxon>Bacteria</taxon>
        <taxon>Pseudomonadati</taxon>
        <taxon>Acidobacteriota</taxon>
        <taxon>Terriglobia</taxon>
        <taxon>Terriglobales</taxon>
        <taxon>Acidobacteriaceae</taxon>
        <taxon>Granulicella</taxon>
    </lineage>
</organism>
<dbReference type="SUPFAM" id="SSF48452">
    <property type="entry name" value="TPR-like"/>
    <property type="match status" value="1"/>
</dbReference>
<evidence type="ECO:0000313" key="1">
    <source>
        <dbReference type="EMBL" id="MFC6644933.1"/>
    </source>
</evidence>
<dbReference type="Gene3D" id="1.25.40.10">
    <property type="entry name" value="Tetratricopeptide repeat domain"/>
    <property type="match status" value="1"/>
</dbReference>
<reference evidence="2" key="1">
    <citation type="journal article" date="2019" name="Int. J. Syst. Evol. Microbiol.">
        <title>The Global Catalogue of Microorganisms (GCM) 10K type strain sequencing project: providing services to taxonomists for standard genome sequencing and annotation.</title>
        <authorList>
            <consortium name="The Broad Institute Genomics Platform"/>
            <consortium name="The Broad Institute Genome Sequencing Center for Infectious Disease"/>
            <person name="Wu L."/>
            <person name="Ma J."/>
        </authorList>
    </citation>
    <scope>NUCLEOTIDE SEQUENCE [LARGE SCALE GENOMIC DNA]</scope>
    <source>
        <strain evidence="2">CGMCC 1.16026</strain>
    </source>
</reference>
<comment type="caution">
    <text evidence="1">The sequence shown here is derived from an EMBL/GenBank/DDBJ whole genome shotgun (WGS) entry which is preliminary data.</text>
</comment>
<sequence length="497" mass="54831">MLPNAPGAIVIETSGGWVIDHATLTNKGKRPVVQLHHEKLGFEVSYILDHDPPYYETDEACLRDTLRGLEKGKLSTWSMSARKTATHPLDNGGSIPVISYRIDAIEGKPVDQQNVFGFRAEDHTCATIHISRANFTVADQPVLDALLSNFRFEPKYVATEEDRQQMAKLLPPAMARLYDKGLSEAADAGPVPARQDSRQSLTFSLASHPGYLHLDAPNFVISELSAKPNGKEFGIRAEDKTLSHAGFLGFLFLPEPAQPNAEACREWMLRHEGKGGMKSKVLSRSTIKSDSGVEIAMVDLRDDKAGAFAYQRRGFIAQGQLCADLVLFAANETMLQSDQSLFTSATFHPDQKPDFFAKMRYAKVLSDHHADVAAAPVYEDAIKDADQTPEPLKWRRVAADQASMAYGMAGDLKHSRAINEAAIAKDPDYPLYYYNLACADAEAGDAKAAQSHLKQAFNRRANVIPGETLPDPRTDDSILKLKGNQEFWQFVQSLPKS</sequence>
<protein>
    <submittedName>
        <fullName evidence="1">Tetratricopeptide repeat protein</fullName>
    </submittedName>
</protein>
<dbReference type="EMBL" id="JBHSWI010000001">
    <property type="protein sequence ID" value="MFC6644933.1"/>
    <property type="molecule type" value="Genomic_DNA"/>
</dbReference>
<keyword evidence="2" id="KW-1185">Reference proteome</keyword>
<evidence type="ECO:0000313" key="2">
    <source>
        <dbReference type="Proteomes" id="UP001596391"/>
    </source>
</evidence>
<accession>A0ABW1Z9S7</accession>
<name>A0ABW1Z9S7_9BACT</name>
<dbReference type="Proteomes" id="UP001596391">
    <property type="component" value="Unassembled WGS sequence"/>
</dbReference>
<gene>
    <name evidence="1" type="ORF">ACFQBQ_04870</name>
</gene>
<proteinExistence type="predicted"/>